<evidence type="ECO:0000313" key="2">
    <source>
        <dbReference type="EMBL" id="JAV84613.1"/>
    </source>
</evidence>
<dbReference type="EMBL" id="GEZM01032398">
    <property type="protein sequence ID" value="JAV84603.1"/>
    <property type="molecule type" value="Transcribed_RNA"/>
</dbReference>
<feature type="signal peptide" evidence="1">
    <location>
        <begin position="1"/>
        <end position="18"/>
    </location>
</feature>
<dbReference type="PANTHER" id="PTHR11257">
    <property type="entry name" value="CHEMOSENSORY PROTEIN-RELATED"/>
    <property type="match status" value="1"/>
</dbReference>
<dbReference type="PANTHER" id="PTHR11257:SF12">
    <property type="entry name" value="EJACULATORY BULB-SPECIFIC PROTEIN 3-RELATED"/>
    <property type="match status" value="1"/>
</dbReference>
<dbReference type="AlphaFoldDB" id="A0A1Y1MG28"/>
<proteinExistence type="predicted"/>
<dbReference type="EMBL" id="GEZM01032393">
    <property type="protein sequence ID" value="JAV84608.1"/>
    <property type="molecule type" value="Transcribed_RNA"/>
</dbReference>
<dbReference type="PROSITE" id="PS51257">
    <property type="entry name" value="PROKAR_LIPOPROTEIN"/>
    <property type="match status" value="1"/>
</dbReference>
<dbReference type="EMBL" id="GEZM01032389">
    <property type="protein sequence ID" value="JAV84612.1"/>
    <property type="molecule type" value="Transcribed_RNA"/>
</dbReference>
<dbReference type="EMBL" id="GEZM01032394">
    <property type="protein sequence ID" value="JAV84607.1"/>
    <property type="molecule type" value="Transcribed_RNA"/>
</dbReference>
<dbReference type="EMBL" id="GEZM01032388">
    <property type="protein sequence ID" value="JAV84613.1"/>
    <property type="molecule type" value="Transcribed_RNA"/>
</dbReference>
<evidence type="ECO:0000256" key="1">
    <source>
        <dbReference type="SAM" id="SignalP"/>
    </source>
</evidence>
<keyword evidence="1" id="KW-0732">Signal</keyword>
<accession>A0A1Y1MG28</accession>
<sequence>MKLIISLGLFALFACVWAAYEEFDGIDIEEILNSPRLVDNYIKCAKTGQKCSTDAQKMKGKRKQLGKSITKSLAAIVPGALKSKCPECSEEQKAKIQRVFEWVIQNRPQDFLEIEKIHDPEHHYRADYADELAARNIVLPAPI</sequence>
<dbReference type="InterPro" id="IPR005055">
    <property type="entry name" value="A10/PebIII"/>
</dbReference>
<feature type="chain" id="PRO_5011907478" evidence="1">
    <location>
        <begin position="19"/>
        <end position="143"/>
    </location>
</feature>
<name>A0A1Y1MG28_PHOPY</name>
<dbReference type="InterPro" id="IPR036682">
    <property type="entry name" value="OS_D_A10/PebIII_sf"/>
</dbReference>
<protein>
    <submittedName>
        <fullName evidence="2">Uncharacterized protein</fullName>
    </submittedName>
</protein>
<organism evidence="2">
    <name type="scientific">Photinus pyralis</name>
    <name type="common">Common eastern firefly</name>
    <name type="synonym">Lampyris pyralis</name>
    <dbReference type="NCBI Taxonomy" id="7054"/>
    <lineage>
        <taxon>Eukaryota</taxon>
        <taxon>Metazoa</taxon>
        <taxon>Ecdysozoa</taxon>
        <taxon>Arthropoda</taxon>
        <taxon>Hexapoda</taxon>
        <taxon>Insecta</taxon>
        <taxon>Pterygota</taxon>
        <taxon>Neoptera</taxon>
        <taxon>Endopterygota</taxon>
        <taxon>Coleoptera</taxon>
        <taxon>Polyphaga</taxon>
        <taxon>Elateriformia</taxon>
        <taxon>Elateroidea</taxon>
        <taxon>Lampyridae</taxon>
        <taxon>Lampyrinae</taxon>
        <taxon>Photinus</taxon>
    </lineage>
</organism>
<dbReference type="Gene3D" id="1.10.2080.10">
    <property type="entry name" value="Insect odorant-binding protein A10/Ejaculatory bulb-specific protein 3"/>
    <property type="match status" value="1"/>
</dbReference>
<dbReference type="EMBL" id="GEZM01032395">
    <property type="protein sequence ID" value="JAV84606.1"/>
    <property type="molecule type" value="Transcribed_RNA"/>
</dbReference>
<dbReference type="Pfam" id="PF03392">
    <property type="entry name" value="OS-D"/>
    <property type="match status" value="2"/>
</dbReference>
<dbReference type="SUPFAM" id="SSF100910">
    <property type="entry name" value="Chemosensory protein Csp2"/>
    <property type="match status" value="1"/>
</dbReference>
<reference evidence="2" key="1">
    <citation type="journal article" date="2016" name="Sci. Rep.">
        <title>Molecular characterization of firefly nuptial gifts: a multi-omics approach sheds light on postcopulatory sexual selection.</title>
        <authorList>
            <person name="Al-Wathiqui N."/>
            <person name="Fallon T.R."/>
            <person name="South A."/>
            <person name="Weng J.K."/>
            <person name="Lewis S.M."/>
        </authorList>
    </citation>
    <scope>NUCLEOTIDE SEQUENCE</scope>
</reference>